<evidence type="ECO:0000313" key="4">
    <source>
        <dbReference type="Proteomes" id="UP000428333"/>
    </source>
</evidence>
<dbReference type="InterPro" id="IPR002110">
    <property type="entry name" value="Ankyrin_rpt"/>
</dbReference>
<proteinExistence type="predicted"/>
<keyword evidence="4" id="KW-1185">Reference proteome</keyword>
<dbReference type="EMBL" id="QEFC01003451">
    <property type="protein sequence ID" value="KAE9448144.1"/>
    <property type="molecule type" value="Genomic_DNA"/>
</dbReference>
<dbReference type="SUPFAM" id="SSF48403">
    <property type="entry name" value="Ankyrin repeat"/>
    <property type="match status" value="1"/>
</dbReference>
<dbReference type="SMART" id="SM00248">
    <property type="entry name" value="ANK"/>
    <property type="match status" value="3"/>
</dbReference>
<feature type="repeat" description="ANK" evidence="1">
    <location>
        <begin position="111"/>
        <end position="143"/>
    </location>
</feature>
<dbReference type="GO" id="GO:0016020">
    <property type="term" value="C:membrane"/>
    <property type="evidence" value="ECO:0007669"/>
    <property type="project" value="TreeGrafter"/>
</dbReference>
<dbReference type="Gene3D" id="1.25.40.20">
    <property type="entry name" value="Ankyrin repeat-containing domain"/>
    <property type="match status" value="1"/>
</dbReference>
<gene>
    <name evidence="3" type="ORF">C3L33_19958</name>
</gene>
<dbReference type="AlphaFoldDB" id="A0A6A4KVN1"/>
<evidence type="ECO:0000256" key="2">
    <source>
        <dbReference type="SAM" id="MobiDB-lite"/>
    </source>
</evidence>
<dbReference type="OrthoDB" id="1925304at2759"/>
<protein>
    <submittedName>
        <fullName evidence="3">Uncharacterized protein</fullName>
    </submittedName>
</protein>
<dbReference type="PANTHER" id="PTHR24177">
    <property type="entry name" value="CASKIN"/>
    <property type="match status" value="1"/>
</dbReference>
<accession>A0A6A4KVN1</accession>
<feature type="compositionally biased region" description="Polar residues" evidence="2">
    <location>
        <begin position="1"/>
        <end position="12"/>
    </location>
</feature>
<keyword evidence="1" id="KW-0040">ANK repeat</keyword>
<feature type="region of interest" description="Disordered" evidence="2">
    <location>
        <begin position="1"/>
        <end position="23"/>
    </location>
</feature>
<feature type="non-terminal residue" evidence="3">
    <location>
        <position position="1"/>
    </location>
</feature>
<comment type="caution">
    <text evidence="3">The sequence shown here is derived from an EMBL/GenBank/DDBJ whole genome shotgun (WGS) entry which is preliminary data.</text>
</comment>
<sequence>MDQQMPQDSSSRTQKRKKNVAAKTIEPENKNLEGVKKEYWRYILLKAALRGNWDEASRIFVQYEGAITAPIGMQSETVLQTAVGAGERAIHFVEKLVELMPVEALALQDRNGITTLHTAASVGNKRAVVVLVQKNPDLVYISNSTDHIPVHNAAKYACKDILLFLLAATKDDHVPRPFSNERVVRLVNYAITSGFFDVALNLVQRYTQAAKSKVDGNEYALARIARKPSAFPSGSGLNFWQHIIYCCVPVKLETNPIKDPLSRGDLENPAAANRRSQVIVHKYNWSIWARLLKDFSISGLPLIKHIQEQKQMHLEALTLLKFVCDEVRSLDDSGAFSSFTKDPVISATKLGIHEVIEEILDSFPETIWMTDNDNRTLFERAVINRNENVFNLLYQMGDHKLYIKRVHDYGGPRDTIWHLAGRLAPQRKLDLIPSAALQMQRELQWFQVRHLTF</sequence>
<evidence type="ECO:0000256" key="1">
    <source>
        <dbReference type="PROSITE-ProRule" id="PRU00023"/>
    </source>
</evidence>
<organism evidence="3 4">
    <name type="scientific">Rhododendron williamsianum</name>
    <dbReference type="NCBI Taxonomy" id="262921"/>
    <lineage>
        <taxon>Eukaryota</taxon>
        <taxon>Viridiplantae</taxon>
        <taxon>Streptophyta</taxon>
        <taxon>Embryophyta</taxon>
        <taxon>Tracheophyta</taxon>
        <taxon>Spermatophyta</taxon>
        <taxon>Magnoliopsida</taxon>
        <taxon>eudicotyledons</taxon>
        <taxon>Gunneridae</taxon>
        <taxon>Pentapetalae</taxon>
        <taxon>asterids</taxon>
        <taxon>Ericales</taxon>
        <taxon>Ericaceae</taxon>
        <taxon>Ericoideae</taxon>
        <taxon>Rhodoreae</taxon>
        <taxon>Rhododendron</taxon>
    </lineage>
</organism>
<dbReference type="Pfam" id="PF12796">
    <property type="entry name" value="Ank_2"/>
    <property type="match status" value="1"/>
</dbReference>
<dbReference type="PANTHER" id="PTHR24177:SF435">
    <property type="entry name" value="ANKYRIN REPEAT-CONTAINING PROTEIN NPR4-LIKE"/>
    <property type="match status" value="1"/>
</dbReference>
<dbReference type="PROSITE" id="PS50088">
    <property type="entry name" value="ANK_REPEAT"/>
    <property type="match status" value="1"/>
</dbReference>
<reference evidence="3 4" key="1">
    <citation type="journal article" date="2019" name="Genome Biol. Evol.">
        <title>The Rhododendron genome and chromosomal organization provide insight into shared whole-genome duplications across the heath family (Ericaceae).</title>
        <authorList>
            <person name="Soza V.L."/>
            <person name="Lindsley D."/>
            <person name="Waalkes A."/>
            <person name="Ramage E."/>
            <person name="Patwardhan R.P."/>
            <person name="Burton J.N."/>
            <person name="Adey A."/>
            <person name="Kumar A."/>
            <person name="Qiu R."/>
            <person name="Shendure J."/>
            <person name="Hall B."/>
        </authorList>
    </citation>
    <scope>NUCLEOTIDE SEQUENCE [LARGE SCALE GENOMIC DNA]</scope>
    <source>
        <strain evidence="3">RSF 1966-606</strain>
    </source>
</reference>
<dbReference type="InterPro" id="IPR036770">
    <property type="entry name" value="Ankyrin_rpt-contain_sf"/>
</dbReference>
<name>A0A6A4KVN1_9ERIC</name>
<dbReference type="PROSITE" id="PS50297">
    <property type="entry name" value="ANK_REP_REGION"/>
    <property type="match status" value="1"/>
</dbReference>
<dbReference type="Proteomes" id="UP000428333">
    <property type="component" value="Linkage Group LG12"/>
</dbReference>
<evidence type="ECO:0000313" key="3">
    <source>
        <dbReference type="EMBL" id="KAE9448144.1"/>
    </source>
</evidence>